<dbReference type="GO" id="GO:0003700">
    <property type="term" value="F:DNA-binding transcription factor activity"/>
    <property type="evidence" value="ECO:0007669"/>
    <property type="project" value="InterPro"/>
</dbReference>
<sequence length="151" mass="17194">MDVGMAEHDTDPEFDLEQFLPYLLNQAAEATSRSFQAVYVDLYGMTRTQWRVMANLGKFGAMTAKDICDISHIEKSKVSRAVSTLESAGFLLRTPSEDDRRAEFLSLTEQGMTVFRDLGHRANEYDRKLRADLGEQISNELIHLLGMLMKR</sequence>
<gene>
    <name evidence="2" type="ORF">EV131_106330</name>
</gene>
<dbReference type="AlphaFoldDB" id="A0AAX2QKT1"/>
<dbReference type="GO" id="GO:0003677">
    <property type="term" value="F:DNA binding"/>
    <property type="evidence" value="ECO:0007669"/>
    <property type="project" value="UniProtKB-KW"/>
</dbReference>
<dbReference type="EMBL" id="SMBI01000006">
    <property type="protein sequence ID" value="TCU24341.1"/>
    <property type="molecule type" value="Genomic_DNA"/>
</dbReference>
<dbReference type="InterPro" id="IPR036388">
    <property type="entry name" value="WH-like_DNA-bd_sf"/>
</dbReference>
<name>A0AAX2QKT1_9HYPH</name>
<evidence type="ECO:0000259" key="1">
    <source>
        <dbReference type="PROSITE" id="PS50995"/>
    </source>
</evidence>
<organism evidence="2 3">
    <name type="scientific">Rhizobium laguerreae</name>
    <dbReference type="NCBI Taxonomy" id="1076926"/>
    <lineage>
        <taxon>Bacteria</taxon>
        <taxon>Pseudomonadati</taxon>
        <taxon>Pseudomonadota</taxon>
        <taxon>Alphaproteobacteria</taxon>
        <taxon>Hyphomicrobiales</taxon>
        <taxon>Rhizobiaceae</taxon>
        <taxon>Rhizobium/Agrobacterium group</taxon>
        <taxon>Rhizobium</taxon>
    </lineage>
</organism>
<dbReference type="GO" id="GO:0006950">
    <property type="term" value="P:response to stress"/>
    <property type="evidence" value="ECO:0007669"/>
    <property type="project" value="TreeGrafter"/>
</dbReference>
<evidence type="ECO:0000313" key="3">
    <source>
        <dbReference type="Proteomes" id="UP000295021"/>
    </source>
</evidence>
<dbReference type="PROSITE" id="PS50995">
    <property type="entry name" value="HTH_MARR_2"/>
    <property type="match status" value="1"/>
</dbReference>
<feature type="domain" description="HTH marR-type" evidence="1">
    <location>
        <begin position="17"/>
        <end position="150"/>
    </location>
</feature>
<dbReference type="SMART" id="SM00347">
    <property type="entry name" value="HTH_MARR"/>
    <property type="match status" value="1"/>
</dbReference>
<dbReference type="InterPro" id="IPR000835">
    <property type="entry name" value="HTH_MarR-typ"/>
</dbReference>
<dbReference type="Proteomes" id="UP000295021">
    <property type="component" value="Unassembled WGS sequence"/>
</dbReference>
<dbReference type="PANTHER" id="PTHR33164">
    <property type="entry name" value="TRANSCRIPTIONAL REGULATOR, MARR FAMILY"/>
    <property type="match status" value="1"/>
</dbReference>
<accession>A0AAX2QKT1</accession>
<protein>
    <submittedName>
        <fullName evidence="2">DNA-binding MarR family transcriptional regulator</fullName>
    </submittedName>
</protein>
<comment type="caution">
    <text evidence="2">The sequence shown here is derived from an EMBL/GenBank/DDBJ whole genome shotgun (WGS) entry which is preliminary data.</text>
</comment>
<dbReference type="PANTHER" id="PTHR33164:SF43">
    <property type="entry name" value="HTH-TYPE TRANSCRIPTIONAL REPRESSOR YETL"/>
    <property type="match status" value="1"/>
</dbReference>
<dbReference type="PRINTS" id="PR00598">
    <property type="entry name" value="HTHMARR"/>
</dbReference>
<dbReference type="SUPFAM" id="SSF46785">
    <property type="entry name" value="Winged helix' DNA-binding domain"/>
    <property type="match status" value="1"/>
</dbReference>
<evidence type="ECO:0000313" key="2">
    <source>
        <dbReference type="EMBL" id="TCU24341.1"/>
    </source>
</evidence>
<dbReference type="Pfam" id="PF12802">
    <property type="entry name" value="MarR_2"/>
    <property type="match status" value="1"/>
</dbReference>
<proteinExistence type="predicted"/>
<dbReference type="InterPro" id="IPR036390">
    <property type="entry name" value="WH_DNA-bd_sf"/>
</dbReference>
<reference evidence="2 3" key="1">
    <citation type="submission" date="2019-03" db="EMBL/GenBank/DDBJ databases">
        <title>Genomic Encyclopedia of Type Strains, Phase IV (KMG-V): Genome sequencing to study the core and pangenomes of soil and plant-associated prokaryotes.</title>
        <authorList>
            <person name="Whitman W."/>
        </authorList>
    </citation>
    <scope>NUCLEOTIDE SEQUENCE [LARGE SCALE GENOMIC DNA]</scope>
    <source>
        <strain evidence="2 3">FB403</strain>
    </source>
</reference>
<keyword evidence="2" id="KW-0238">DNA-binding</keyword>
<dbReference type="Gene3D" id="1.10.10.10">
    <property type="entry name" value="Winged helix-like DNA-binding domain superfamily/Winged helix DNA-binding domain"/>
    <property type="match status" value="1"/>
</dbReference>
<dbReference type="InterPro" id="IPR039422">
    <property type="entry name" value="MarR/SlyA-like"/>
</dbReference>